<evidence type="ECO:0000313" key="2">
    <source>
        <dbReference type="Proteomes" id="UP000220251"/>
    </source>
</evidence>
<sequence length="53" mass="6135">MSAFAIDGIRKQNILKNVGVFLSYEPYLARKVKSENIKSGEIAKDERTLSWYR</sequence>
<dbReference type="Proteomes" id="UP000220251">
    <property type="component" value="Unassembled WGS sequence"/>
</dbReference>
<name>A0A0H5E2I5_9BACT</name>
<dbReference type="AlphaFoldDB" id="A0A0H5E2I5"/>
<protein>
    <submittedName>
        <fullName evidence="1">Uncharacterized protein</fullName>
    </submittedName>
</protein>
<gene>
    <name evidence="1" type="ORF">ELAC_0036</name>
</gene>
<keyword evidence="2" id="KW-1185">Reference proteome</keyword>
<dbReference type="EMBL" id="CWGJ01000001">
    <property type="protein sequence ID" value="CRX37400.1"/>
    <property type="molecule type" value="Genomic_DNA"/>
</dbReference>
<organism evidence="1 2">
    <name type="scientific">Estrella lausannensis</name>
    <dbReference type="NCBI Taxonomy" id="483423"/>
    <lineage>
        <taxon>Bacteria</taxon>
        <taxon>Pseudomonadati</taxon>
        <taxon>Chlamydiota</taxon>
        <taxon>Chlamydiia</taxon>
        <taxon>Parachlamydiales</taxon>
        <taxon>Candidatus Criblamydiaceae</taxon>
        <taxon>Estrella</taxon>
    </lineage>
</organism>
<proteinExistence type="predicted"/>
<accession>A0A0H5E2I5</accession>
<reference evidence="2" key="1">
    <citation type="submission" date="2015-06" db="EMBL/GenBank/DDBJ databases">
        <authorList>
            <person name="Bertelli C."/>
        </authorList>
    </citation>
    <scope>NUCLEOTIDE SEQUENCE [LARGE SCALE GENOMIC DNA]</scope>
    <source>
        <strain evidence="2">CRIB-30</strain>
    </source>
</reference>
<evidence type="ECO:0000313" key="1">
    <source>
        <dbReference type="EMBL" id="CRX37400.1"/>
    </source>
</evidence>